<dbReference type="PANTHER" id="PTHR46539:SF9">
    <property type="entry name" value="RING-H2 FINGER PROTEIN ATL56"/>
    <property type="match status" value="1"/>
</dbReference>
<keyword evidence="3" id="KW-0479">Metal-binding</keyword>
<feature type="domain" description="RING-type" evidence="10">
    <location>
        <begin position="80"/>
        <end position="122"/>
    </location>
</feature>
<dbReference type="AlphaFoldDB" id="A0A7J0GMK7"/>
<evidence type="ECO:0000256" key="8">
    <source>
        <dbReference type="ARBA" id="ARBA00024209"/>
    </source>
</evidence>
<dbReference type="InterPro" id="IPR013083">
    <property type="entry name" value="Znf_RING/FYVE/PHD"/>
</dbReference>
<sequence length="122" mass="13568">MVMEIVVSVILLLVGMAVLVTIHVCVVGRAFRRGDLNNGNDILVQRHNISRSTSRMSQDEISKLPCFNYEVGEMGKSSMECAVCLESYKVGDVCRLLPKYKPGFHVQCIDSWLSKTSVCPIC</sequence>
<comment type="caution">
    <text evidence="11">The sequence shown here is derived from an EMBL/GenBank/DDBJ whole genome shotgun (WGS) entry which is preliminary data.</text>
</comment>
<dbReference type="EMBL" id="BJWL01000023">
    <property type="protein sequence ID" value="GFZ12033.1"/>
    <property type="molecule type" value="Genomic_DNA"/>
</dbReference>
<dbReference type="GO" id="GO:0008270">
    <property type="term" value="F:zinc ion binding"/>
    <property type="evidence" value="ECO:0007669"/>
    <property type="project" value="UniProtKB-KW"/>
</dbReference>
<dbReference type="OrthoDB" id="8062037at2759"/>
<keyword evidence="7 9" id="KW-0472">Membrane</keyword>
<evidence type="ECO:0000313" key="11">
    <source>
        <dbReference type="EMBL" id="GFZ12033.1"/>
    </source>
</evidence>
<dbReference type="Proteomes" id="UP000585474">
    <property type="component" value="Unassembled WGS sequence"/>
</dbReference>
<comment type="similarity">
    <text evidence="8">Belongs to the RING-type zinc finger family. ATL subfamily.</text>
</comment>
<evidence type="ECO:0000256" key="2">
    <source>
        <dbReference type="ARBA" id="ARBA00022692"/>
    </source>
</evidence>
<dbReference type="Pfam" id="PF13639">
    <property type="entry name" value="zf-RING_2"/>
    <property type="match status" value="1"/>
</dbReference>
<feature type="transmembrane region" description="Helical" evidence="9">
    <location>
        <begin position="6"/>
        <end position="27"/>
    </location>
</feature>
<keyword evidence="4" id="KW-0863">Zinc-finger</keyword>
<evidence type="ECO:0000256" key="5">
    <source>
        <dbReference type="ARBA" id="ARBA00022833"/>
    </source>
</evidence>
<accession>A0A7J0GMK7</accession>
<gene>
    <name evidence="11" type="ORF">Acr_23g0004180</name>
</gene>
<evidence type="ECO:0000256" key="1">
    <source>
        <dbReference type="ARBA" id="ARBA00004370"/>
    </source>
</evidence>
<dbReference type="SUPFAM" id="SSF57850">
    <property type="entry name" value="RING/U-box"/>
    <property type="match status" value="1"/>
</dbReference>
<protein>
    <recommendedName>
        <fullName evidence="10">RING-type domain-containing protein</fullName>
    </recommendedName>
</protein>
<keyword evidence="6 9" id="KW-1133">Transmembrane helix</keyword>
<keyword evidence="5" id="KW-0862">Zinc</keyword>
<evidence type="ECO:0000256" key="6">
    <source>
        <dbReference type="ARBA" id="ARBA00022989"/>
    </source>
</evidence>
<reference evidence="11 12" key="1">
    <citation type="submission" date="2019-07" db="EMBL/GenBank/DDBJ databases">
        <title>De Novo Assembly of kiwifruit Actinidia rufa.</title>
        <authorList>
            <person name="Sugita-Konishi S."/>
            <person name="Sato K."/>
            <person name="Mori E."/>
            <person name="Abe Y."/>
            <person name="Kisaki G."/>
            <person name="Hamano K."/>
            <person name="Suezawa K."/>
            <person name="Otani M."/>
            <person name="Fukuda T."/>
            <person name="Manabe T."/>
            <person name="Gomi K."/>
            <person name="Tabuchi M."/>
            <person name="Akimitsu K."/>
            <person name="Kataoka I."/>
        </authorList>
    </citation>
    <scope>NUCLEOTIDE SEQUENCE [LARGE SCALE GENOMIC DNA]</scope>
    <source>
        <strain evidence="12">cv. Fuchu</strain>
    </source>
</reference>
<name>A0A7J0GMK7_9ERIC</name>
<evidence type="ECO:0000256" key="7">
    <source>
        <dbReference type="ARBA" id="ARBA00023136"/>
    </source>
</evidence>
<evidence type="ECO:0000313" key="12">
    <source>
        <dbReference type="Proteomes" id="UP000585474"/>
    </source>
</evidence>
<dbReference type="GO" id="GO:0016020">
    <property type="term" value="C:membrane"/>
    <property type="evidence" value="ECO:0007669"/>
    <property type="project" value="UniProtKB-SubCell"/>
</dbReference>
<evidence type="ECO:0000256" key="9">
    <source>
        <dbReference type="SAM" id="Phobius"/>
    </source>
</evidence>
<evidence type="ECO:0000256" key="4">
    <source>
        <dbReference type="ARBA" id="ARBA00022771"/>
    </source>
</evidence>
<keyword evidence="2 9" id="KW-0812">Transmembrane</keyword>
<evidence type="ECO:0000259" key="10">
    <source>
        <dbReference type="Pfam" id="PF13639"/>
    </source>
</evidence>
<comment type="subcellular location">
    <subcellularLocation>
        <location evidence="1">Membrane</location>
    </subcellularLocation>
</comment>
<evidence type="ECO:0000256" key="3">
    <source>
        <dbReference type="ARBA" id="ARBA00022723"/>
    </source>
</evidence>
<keyword evidence="12" id="KW-1185">Reference proteome</keyword>
<proteinExistence type="inferred from homology"/>
<dbReference type="InterPro" id="IPR001841">
    <property type="entry name" value="Znf_RING"/>
</dbReference>
<dbReference type="PANTHER" id="PTHR46539">
    <property type="entry name" value="E3 UBIQUITIN-PROTEIN LIGASE ATL42"/>
    <property type="match status" value="1"/>
</dbReference>
<dbReference type="Gene3D" id="3.30.40.10">
    <property type="entry name" value="Zinc/RING finger domain, C3HC4 (zinc finger)"/>
    <property type="match status" value="1"/>
</dbReference>
<organism evidence="11 12">
    <name type="scientific">Actinidia rufa</name>
    <dbReference type="NCBI Taxonomy" id="165716"/>
    <lineage>
        <taxon>Eukaryota</taxon>
        <taxon>Viridiplantae</taxon>
        <taxon>Streptophyta</taxon>
        <taxon>Embryophyta</taxon>
        <taxon>Tracheophyta</taxon>
        <taxon>Spermatophyta</taxon>
        <taxon>Magnoliopsida</taxon>
        <taxon>eudicotyledons</taxon>
        <taxon>Gunneridae</taxon>
        <taxon>Pentapetalae</taxon>
        <taxon>asterids</taxon>
        <taxon>Ericales</taxon>
        <taxon>Actinidiaceae</taxon>
        <taxon>Actinidia</taxon>
    </lineage>
</organism>